<name>A0A370U3H9_9HELO</name>
<dbReference type="PROSITE" id="PS51257">
    <property type="entry name" value="PROKAR_LIPOPROTEIN"/>
    <property type="match status" value="1"/>
</dbReference>
<dbReference type="Proteomes" id="UP000254866">
    <property type="component" value="Unassembled WGS sequence"/>
</dbReference>
<feature type="transmembrane region" description="Helical" evidence="6">
    <location>
        <begin position="227"/>
        <end position="249"/>
    </location>
</feature>
<evidence type="ECO:0000313" key="8">
    <source>
        <dbReference type="EMBL" id="RDL42325.1"/>
    </source>
</evidence>
<dbReference type="GO" id="GO:0005886">
    <property type="term" value="C:plasma membrane"/>
    <property type="evidence" value="ECO:0007669"/>
    <property type="project" value="TreeGrafter"/>
</dbReference>
<feature type="transmembrane region" description="Helical" evidence="6">
    <location>
        <begin position="141"/>
        <end position="158"/>
    </location>
</feature>
<evidence type="ECO:0000256" key="1">
    <source>
        <dbReference type="ARBA" id="ARBA00004141"/>
    </source>
</evidence>
<dbReference type="OrthoDB" id="440553at2759"/>
<evidence type="ECO:0000256" key="3">
    <source>
        <dbReference type="ARBA" id="ARBA00022989"/>
    </source>
</evidence>
<feature type="region of interest" description="Disordered" evidence="5">
    <location>
        <begin position="1"/>
        <end position="23"/>
    </location>
</feature>
<proteinExistence type="predicted"/>
<dbReference type="Gene3D" id="1.20.1250.20">
    <property type="entry name" value="MFS general substrate transporter like domains"/>
    <property type="match status" value="1"/>
</dbReference>
<feature type="transmembrane region" description="Helical" evidence="6">
    <location>
        <begin position="425"/>
        <end position="443"/>
    </location>
</feature>
<dbReference type="GeneID" id="43595153"/>
<feature type="transmembrane region" description="Helical" evidence="6">
    <location>
        <begin position="261"/>
        <end position="286"/>
    </location>
</feature>
<evidence type="ECO:0000256" key="4">
    <source>
        <dbReference type="ARBA" id="ARBA00023136"/>
    </source>
</evidence>
<feature type="transmembrane region" description="Helical" evidence="6">
    <location>
        <begin position="338"/>
        <end position="360"/>
    </location>
</feature>
<dbReference type="Pfam" id="PF07690">
    <property type="entry name" value="MFS_1"/>
    <property type="match status" value="1"/>
</dbReference>
<feature type="transmembrane region" description="Helical" evidence="6">
    <location>
        <begin position="307"/>
        <end position="326"/>
    </location>
</feature>
<evidence type="ECO:0000256" key="5">
    <source>
        <dbReference type="SAM" id="MobiDB-lite"/>
    </source>
</evidence>
<dbReference type="PANTHER" id="PTHR23501:SF43">
    <property type="entry name" value="MULTIDRUG TRANSPORTER, PUTATIVE (AFU_ORTHOLOGUE AFUA_6G03040)-RELATED"/>
    <property type="match status" value="1"/>
</dbReference>
<keyword evidence="2 6" id="KW-0812">Transmembrane</keyword>
<dbReference type="Gene3D" id="1.20.1720.10">
    <property type="entry name" value="Multidrug resistance protein D"/>
    <property type="match status" value="1"/>
</dbReference>
<accession>A0A370U3H9</accession>
<comment type="caution">
    <text evidence="8">The sequence shown here is derived from an EMBL/GenBank/DDBJ whole genome shotgun (WGS) entry which is preliminary data.</text>
</comment>
<dbReference type="InterPro" id="IPR011701">
    <property type="entry name" value="MFS"/>
</dbReference>
<reference evidence="8 9" key="1">
    <citation type="journal article" date="2018" name="IMA Fungus">
        <title>IMA Genome-F 9: Draft genome sequence of Annulohypoxylon stygium, Aspergillus mulundensis, Berkeleyomyces basicola (syn. Thielaviopsis basicola), Ceratocystis smalleyi, two Cercospora beticola strains, Coleophoma cylindrospora, Fusarium fracticaudum, Phialophora cf. hyalina, and Morchella septimelata.</title>
        <authorList>
            <person name="Wingfield B.D."/>
            <person name="Bills G.F."/>
            <person name="Dong Y."/>
            <person name="Huang W."/>
            <person name="Nel W.J."/>
            <person name="Swalarsk-Parry B.S."/>
            <person name="Vaghefi N."/>
            <person name="Wilken P.M."/>
            <person name="An Z."/>
            <person name="de Beer Z.W."/>
            <person name="De Vos L."/>
            <person name="Chen L."/>
            <person name="Duong T.A."/>
            <person name="Gao Y."/>
            <person name="Hammerbacher A."/>
            <person name="Kikkert J.R."/>
            <person name="Li Y."/>
            <person name="Li H."/>
            <person name="Li K."/>
            <person name="Li Q."/>
            <person name="Liu X."/>
            <person name="Ma X."/>
            <person name="Naidoo K."/>
            <person name="Pethybridge S.J."/>
            <person name="Sun J."/>
            <person name="Steenkamp E.T."/>
            <person name="van der Nest M.A."/>
            <person name="van Wyk S."/>
            <person name="Wingfield M.J."/>
            <person name="Xiong C."/>
            <person name="Yue Q."/>
            <person name="Zhang X."/>
        </authorList>
    </citation>
    <scope>NUCLEOTIDE SEQUENCE [LARGE SCALE GENOMIC DNA]</scope>
    <source>
        <strain evidence="8 9">BP 5553</strain>
    </source>
</reference>
<feature type="compositionally biased region" description="Basic and acidic residues" evidence="5">
    <location>
        <begin position="41"/>
        <end position="57"/>
    </location>
</feature>
<protein>
    <recommendedName>
        <fullName evidence="7">Major facilitator superfamily (MFS) profile domain-containing protein</fullName>
    </recommendedName>
</protein>
<dbReference type="PANTHER" id="PTHR23501">
    <property type="entry name" value="MAJOR FACILITATOR SUPERFAMILY"/>
    <property type="match status" value="1"/>
</dbReference>
<keyword evidence="4 6" id="KW-0472">Membrane</keyword>
<dbReference type="PROSITE" id="PS50850">
    <property type="entry name" value="MFS"/>
    <property type="match status" value="1"/>
</dbReference>
<evidence type="ECO:0000313" key="9">
    <source>
        <dbReference type="Proteomes" id="UP000254866"/>
    </source>
</evidence>
<dbReference type="AlphaFoldDB" id="A0A370U3H9"/>
<feature type="transmembrane region" description="Helical" evidence="6">
    <location>
        <begin position="591"/>
        <end position="608"/>
    </location>
</feature>
<feature type="transmembrane region" description="Helical" evidence="6">
    <location>
        <begin position="488"/>
        <end position="509"/>
    </location>
</feature>
<feature type="transmembrane region" description="Helical" evidence="6">
    <location>
        <begin position="381"/>
        <end position="405"/>
    </location>
</feature>
<dbReference type="InterPro" id="IPR020846">
    <property type="entry name" value="MFS_dom"/>
</dbReference>
<dbReference type="GO" id="GO:0022857">
    <property type="term" value="F:transmembrane transporter activity"/>
    <property type="evidence" value="ECO:0007669"/>
    <property type="project" value="InterPro"/>
</dbReference>
<evidence type="ECO:0000259" key="7">
    <source>
        <dbReference type="PROSITE" id="PS50850"/>
    </source>
</evidence>
<dbReference type="SUPFAM" id="SSF103473">
    <property type="entry name" value="MFS general substrate transporter"/>
    <property type="match status" value="1"/>
</dbReference>
<feature type="region of interest" description="Disordered" evidence="5">
    <location>
        <begin position="37"/>
        <end position="71"/>
    </location>
</feature>
<feature type="transmembrane region" description="Helical" evidence="6">
    <location>
        <begin position="194"/>
        <end position="215"/>
    </location>
</feature>
<feature type="transmembrane region" description="Helical" evidence="6">
    <location>
        <begin position="101"/>
        <end position="121"/>
    </location>
</feature>
<sequence>MDIHRETVIGGPGKEGNCSCSGSGSCTCGRSLTDVASPGVAHERPSTVQNEIDKHQQEPQPQQQKEREGDLTADENAIVPIDVDDSSVPSAPPVYIKGWRLYMLGAGVWISLFLSTLETTIVSTSLVSITDAIHGFAMRDWIVTAYLITYTGFLVIFAKFSDIFGKKTMFLLALAIFTLFSILCGAAEGIVELIIFRAFQGMGASGIYSLIMVIAPTLVPPETFGSAIAVISSVFLLASVLGPILGGVISEHGGGTWRWVFLLNAPGGGLALLLLTFFLPSSISATGTTDFCTHLRSKFSKAAWSRVDVLGTVLLLAFSVLLVFALEEAGSRYPWSSPVIVVTIIFATISGMAFIVWEWLVEKRGKEKRGRQEPTFPLSLLKGRVMAAMMATAFFIGFPFVAIIVNIPQRAQAVYDVSSSEAGLGLLPLMLSSPFATALSGYLTSSRNVPPVHIILVGAILQVIGVGLTCSLPITATGFPKQLYGFEVIMGLGFGLGLSTLLVLARLVVDEKNLPVTMGAITQVRVLGGTISLGICSTILNNHLRPQLSKLITPEQAHAISENLSAIHTLTPIQQAGIRRVFAEGYNQQNIFLVALTGIGLLTSLLLIEKVPRRVK</sequence>
<evidence type="ECO:0000256" key="2">
    <source>
        <dbReference type="ARBA" id="ARBA00022692"/>
    </source>
</evidence>
<evidence type="ECO:0000256" key="6">
    <source>
        <dbReference type="SAM" id="Phobius"/>
    </source>
</evidence>
<comment type="subcellular location">
    <subcellularLocation>
        <location evidence="1">Membrane</location>
        <topology evidence="1">Multi-pass membrane protein</topology>
    </subcellularLocation>
</comment>
<feature type="transmembrane region" description="Helical" evidence="6">
    <location>
        <begin position="170"/>
        <end position="188"/>
    </location>
</feature>
<dbReference type="InterPro" id="IPR036259">
    <property type="entry name" value="MFS_trans_sf"/>
</dbReference>
<dbReference type="PRINTS" id="PR01036">
    <property type="entry name" value="TCRTETB"/>
</dbReference>
<keyword evidence="9" id="KW-1185">Reference proteome</keyword>
<feature type="transmembrane region" description="Helical" evidence="6">
    <location>
        <begin position="455"/>
        <end position="476"/>
    </location>
</feature>
<dbReference type="EMBL" id="NPIC01000001">
    <property type="protein sequence ID" value="RDL42325.1"/>
    <property type="molecule type" value="Genomic_DNA"/>
</dbReference>
<gene>
    <name evidence="8" type="ORF">BP5553_02304</name>
</gene>
<feature type="transmembrane region" description="Helical" evidence="6">
    <location>
        <begin position="521"/>
        <end position="540"/>
    </location>
</feature>
<keyword evidence="3 6" id="KW-1133">Transmembrane helix</keyword>
<dbReference type="RefSeq" id="XP_031874981.1">
    <property type="nucleotide sequence ID" value="XM_032010927.1"/>
</dbReference>
<organism evidence="8 9">
    <name type="scientific">Venustampulla echinocandica</name>
    <dbReference type="NCBI Taxonomy" id="2656787"/>
    <lineage>
        <taxon>Eukaryota</taxon>
        <taxon>Fungi</taxon>
        <taxon>Dikarya</taxon>
        <taxon>Ascomycota</taxon>
        <taxon>Pezizomycotina</taxon>
        <taxon>Leotiomycetes</taxon>
        <taxon>Helotiales</taxon>
        <taxon>Pleuroascaceae</taxon>
        <taxon>Venustampulla</taxon>
    </lineage>
</organism>
<feature type="domain" description="Major facilitator superfamily (MFS) profile" evidence="7">
    <location>
        <begin position="104"/>
        <end position="612"/>
    </location>
</feature>